<keyword evidence="7" id="KW-1185">Reference proteome</keyword>
<dbReference type="InterPro" id="IPR058648">
    <property type="entry name" value="HH_CzcB-like"/>
</dbReference>
<evidence type="ECO:0000256" key="2">
    <source>
        <dbReference type="SAM" id="Coils"/>
    </source>
</evidence>
<evidence type="ECO:0000256" key="1">
    <source>
        <dbReference type="ARBA" id="ARBA00009477"/>
    </source>
</evidence>
<dbReference type="Gene3D" id="2.40.50.100">
    <property type="match status" value="1"/>
</dbReference>
<feature type="domain" description="CzcB-like alpha-helical hairpin" evidence="3">
    <location>
        <begin position="137"/>
        <end position="187"/>
    </location>
</feature>
<dbReference type="Gene3D" id="2.40.30.170">
    <property type="match status" value="1"/>
</dbReference>
<accession>A0AAN4VW01</accession>
<name>A0AAN4VW01_9BACT</name>
<dbReference type="Gene3D" id="2.40.420.20">
    <property type="match status" value="1"/>
</dbReference>
<gene>
    <name evidence="6" type="ORF">PEDI_16610</name>
</gene>
<evidence type="ECO:0000259" key="3">
    <source>
        <dbReference type="Pfam" id="PF25893"/>
    </source>
</evidence>
<dbReference type="Gene3D" id="1.10.287.470">
    <property type="entry name" value="Helix hairpin bin"/>
    <property type="match status" value="1"/>
</dbReference>
<dbReference type="Pfam" id="PF25954">
    <property type="entry name" value="Beta-barrel_RND_2"/>
    <property type="match status" value="1"/>
</dbReference>
<dbReference type="Pfam" id="PF25967">
    <property type="entry name" value="RND-MFP_C"/>
    <property type="match status" value="1"/>
</dbReference>
<evidence type="ECO:0000313" key="7">
    <source>
        <dbReference type="Proteomes" id="UP001310022"/>
    </source>
</evidence>
<dbReference type="NCBIfam" id="TIGR01730">
    <property type="entry name" value="RND_mfp"/>
    <property type="match status" value="1"/>
</dbReference>
<dbReference type="RefSeq" id="WP_338236726.1">
    <property type="nucleotide sequence ID" value="NZ_BQKE01000001.1"/>
</dbReference>
<dbReference type="Proteomes" id="UP001310022">
    <property type="component" value="Unassembled WGS sequence"/>
</dbReference>
<evidence type="ECO:0000313" key="6">
    <source>
        <dbReference type="EMBL" id="GJM61109.1"/>
    </source>
</evidence>
<dbReference type="PANTHER" id="PTHR30469:SF15">
    <property type="entry name" value="HLYD FAMILY OF SECRETION PROTEINS"/>
    <property type="match status" value="1"/>
</dbReference>
<organism evidence="6 7">
    <name type="scientific">Persicobacter diffluens</name>
    <dbReference type="NCBI Taxonomy" id="981"/>
    <lineage>
        <taxon>Bacteria</taxon>
        <taxon>Pseudomonadati</taxon>
        <taxon>Bacteroidota</taxon>
        <taxon>Cytophagia</taxon>
        <taxon>Cytophagales</taxon>
        <taxon>Persicobacteraceae</taxon>
        <taxon>Persicobacter</taxon>
    </lineage>
</organism>
<dbReference type="SUPFAM" id="SSF111369">
    <property type="entry name" value="HlyD-like secretion proteins"/>
    <property type="match status" value="1"/>
</dbReference>
<dbReference type="AlphaFoldDB" id="A0AAN4VW01"/>
<dbReference type="EMBL" id="BQKE01000001">
    <property type="protein sequence ID" value="GJM61109.1"/>
    <property type="molecule type" value="Genomic_DNA"/>
</dbReference>
<feature type="domain" description="CusB-like beta-barrel" evidence="4">
    <location>
        <begin position="228"/>
        <end position="297"/>
    </location>
</feature>
<proteinExistence type="inferred from homology"/>
<protein>
    <submittedName>
        <fullName evidence="6">RND transporter</fullName>
    </submittedName>
</protein>
<dbReference type="GO" id="GO:1990281">
    <property type="term" value="C:efflux pump complex"/>
    <property type="evidence" value="ECO:0007669"/>
    <property type="project" value="TreeGrafter"/>
</dbReference>
<dbReference type="GO" id="GO:0015562">
    <property type="term" value="F:efflux transmembrane transporter activity"/>
    <property type="evidence" value="ECO:0007669"/>
    <property type="project" value="TreeGrafter"/>
</dbReference>
<feature type="coiled-coil region" evidence="2">
    <location>
        <begin position="25"/>
        <end position="52"/>
    </location>
</feature>
<evidence type="ECO:0000259" key="4">
    <source>
        <dbReference type="Pfam" id="PF25954"/>
    </source>
</evidence>
<comment type="caution">
    <text evidence="6">The sequence shown here is derived from an EMBL/GenBank/DDBJ whole genome shotgun (WGS) entry which is preliminary data.</text>
</comment>
<dbReference type="PROSITE" id="PS51257">
    <property type="entry name" value="PROKAR_LIPOPROTEIN"/>
    <property type="match status" value="1"/>
</dbReference>
<keyword evidence="2" id="KW-0175">Coiled coil</keyword>
<dbReference type="InterPro" id="IPR006143">
    <property type="entry name" value="RND_pump_MFP"/>
</dbReference>
<sequence>MKYTTYLTLGMLAAMAACGSNEDSLEGKKAELAGLREELVSKKEEIRALEQEILKIDPDAFNASGNRLNVATLPVNPTEFQHKIDIRGEVQSRKNVMLSGEMMGRLLEIHAYEGARVKKGQLLMHLDAEQLENSIAEVKTSLEFAEKMYTKRKSLWDKNVGSEVQYLEAKNNFESLQRKLATLNSQLDMAYIKAPFSGQVDQVLAKTGEIVQPGMPLMRLTGNSDMYITAEVSERYLGKFHRGDEVTVNFPSLDKSLTSTISSVGQVINKNNRTFSLEVKLKEMDELMKPNLLAVIEATDYTNDSAVVVPTKLIQKDNEGHFVFIVGKDEGKEVAKKARVELGKTFRGQTEIATGLETGDVLITEGYRDAAENTILSIIRPTADSGE</sequence>
<feature type="domain" description="Multidrug resistance protein MdtA-like C-terminal permuted SH3" evidence="5">
    <location>
        <begin position="306"/>
        <end position="367"/>
    </location>
</feature>
<reference evidence="6 7" key="1">
    <citation type="submission" date="2021-12" db="EMBL/GenBank/DDBJ databases">
        <title>Genome sequencing of bacteria with rrn-lacking chromosome and rrn-plasmid.</title>
        <authorList>
            <person name="Anda M."/>
            <person name="Iwasaki W."/>
        </authorList>
    </citation>
    <scope>NUCLEOTIDE SEQUENCE [LARGE SCALE GENOMIC DNA]</scope>
    <source>
        <strain evidence="6 7">NBRC 15940</strain>
    </source>
</reference>
<dbReference type="Pfam" id="PF25893">
    <property type="entry name" value="HH_CzcB"/>
    <property type="match status" value="1"/>
</dbReference>
<dbReference type="InterPro" id="IPR058627">
    <property type="entry name" value="MdtA-like_C"/>
</dbReference>
<feature type="coiled-coil region" evidence="2">
    <location>
        <begin position="128"/>
        <end position="186"/>
    </location>
</feature>
<evidence type="ECO:0000259" key="5">
    <source>
        <dbReference type="Pfam" id="PF25967"/>
    </source>
</evidence>
<comment type="similarity">
    <text evidence="1">Belongs to the membrane fusion protein (MFP) (TC 8.A.1) family.</text>
</comment>
<dbReference type="InterPro" id="IPR058792">
    <property type="entry name" value="Beta-barrel_RND_2"/>
</dbReference>
<dbReference type="PANTHER" id="PTHR30469">
    <property type="entry name" value="MULTIDRUG RESISTANCE PROTEIN MDTA"/>
    <property type="match status" value="1"/>
</dbReference>